<feature type="domain" description="Ig-like" evidence="9">
    <location>
        <begin position="158"/>
        <end position="261"/>
    </location>
</feature>
<keyword evidence="10" id="KW-0675">Receptor</keyword>
<keyword evidence="6" id="KW-1015">Disulfide bond</keyword>
<dbReference type="EMBL" id="OX395138">
    <property type="protein sequence ID" value="CAI5791276.1"/>
    <property type="molecule type" value="Genomic_DNA"/>
</dbReference>
<dbReference type="InterPro" id="IPR052051">
    <property type="entry name" value="TCR_complex_component"/>
</dbReference>
<evidence type="ECO:0000256" key="2">
    <source>
        <dbReference type="ARBA" id="ARBA00022475"/>
    </source>
</evidence>
<evidence type="ECO:0000256" key="8">
    <source>
        <dbReference type="SAM" id="SignalP"/>
    </source>
</evidence>
<name>A0AA35PJI1_9SAUR</name>
<dbReference type="SMART" id="SM00406">
    <property type="entry name" value="IGv"/>
    <property type="match status" value="2"/>
</dbReference>
<dbReference type="GO" id="GO:0002376">
    <property type="term" value="P:immune system process"/>
    <property type="evidence" value="ECO:0007669"/>
    <property type="project" value="UniProtKB-KW"/>
</dbReference>
<sequence>MPMGSRMASITWLSRWRHLFGLLVLYQWTIVCGSDSQVTQSPLSQNIQEGGLFAITCSNPNEYRTHFWYHQQPGRAPTLLLYIAPQDKNKTKGRFTAEYLEKGKKSRLHLSGAQIQDSGQGQAVTQDSFVSAEAGEPTQLNCSYSGSPNTLRWYKQHPSGQIQSMALLYNSQGEAIIQKDSFVSARAGEHIQLHCSYTGTLSTLQWYKQHLSGQIQWLASLYTKSTTEPHGYFSLSLNTKEKFTSLTLHNTQVGDSLVYFCAESRSAAKTHPASHKTCCQGSHSVSGQGEAIIQKDTFVSVMAGEHIQLNFLLYRISEYPAVLHTASEWTDQFMASLYKRFLQCEAQIFQDPFVEASDGRKLNLSCTHSDSSQSIHWYRQQPNQTVQFIVSGYSSGVKSNSPEGVLLVAGDRKSNVFSFNKVTLEDSAVYYCALSDTVLHPGVSAV</sequence>
<feature type="signal peptide" evidence="8">
    <location>
        <begin position="1"/>
        <end position="33"/>
    </location>
</feature>
<proteinExistence type="predicted"/>
<evidence type="ECO:0000259" key="9">
    <source>
        <dbReference type="PROSITE" id="PS50835"/>
    </source>
</evidence>
<evidence type="ECO:0000313" key="11">
    <source>
        <dbReference type="Proteomes" id="UP001178461"/>
    </source>
</evidence>
<feature type="chain" id="PRO_5041382574" evidence="8">
    <location>
        <begin position="34"/>
        <end position="446"/>
    </location>
</feature>
<evidence type="ECO:0000256" key="6">
    <source>
        <dbReference type="ARBA" id="ARBA00023157"/>
    </source>
</evidence>
<dbReference type="SUPFAM" id="SSF48726">
    <property type="entry name" value="Immunoglobulin"/>
    <property type="match status" value="4"/>
</dbReference>
<dbReference type="GO" id="GO:0005886">
    <property type="term" value="C:plasma membrane"/>
    <property type="evidence" value="ECO:0007669"/>
    <property type="project" value="UniProtKB-SubCell"/>
</dbReference>
<dbReference type="InterPro" id="IPR013106">
    <property type="entry name" value="Ig_V-set"/>
</dbReference>
<dbReference type="Gene3D" id="2.60.40.10">
    <property type="entry name" value="Immunoglobulins"/>
    <property type="match status" value="4"/>
</dbReference>
<comment type="subcellular location">
    <subcellularLocation>
        <location evidence="1">Cell membrane</location>
    </subcellularLocation>
</comment>
<dbReference type="GO" id="GO:0009617">
    <property type="term" value="P:response to bacterium"/>
    <property type="evidence" value="ECO:0007669"/>
    <property type="project" value="TreeGrafter"/>
</dbReference>
<keyword evidence="2" id="KW-1003">Cell membrane</keyword>
<dbReference type="SMART" id="SM00409">
    <property type="entry name" value="IG"/>
    <property type="match status" value="3"/>
</dbReference>
<feature type="domain" description="Ig-like" evidence="9">
    <location>
        <begin position="320"/>
        <end position="446"/>
    </location>
</feature>
<dbReference type="PANTHER" id="PTHR19433:SF111">
    <property type="entry name" value="T CELL RECEPTOR ALPHA VARIABLE 4"/>
    <property type="match status" value="1"/>
</dbReference>
<keyword evidence="7" id="KW-0325">Glycoprotein</keyword>
<evidence type="ECO:0000256" key="1">
    <source>
        <dbReference type="ARBA" id="ARBA00004236"/>
    </source>
</evidence>
<evidence type="ECO:0000256" key="5">
    <source>
        <dbReference type="ARBA" id="ARBA00023136"/>
    </source>
</evidence>
<evidence type="ECO:0000256" key="7">
    <source>
        <dbReference type="ARBA" id="ARBA00023180"/>
    </source>
</evidence>
<evidence type="ECO:0000313" key="10">
    <source>
        <dbReference type="EMBL" id="CAI5791276.1"/>
    </source>
</evidence>
<keyword evidence="3 8" id="KW-0732">Signal</keyword>
<dbReference type="PANTHER" id="PTHR19433">
    <property type="entry name" value="T-CELL RECEPTOR ALPHA CHAIN V REGION-RELATED"/>
    <property type="match status" value="1"/>
</dbReference>
<keyword evidence="11" id="KW-1185">Reference proteome</keyword>
<keyword evidence="5" id="KW-0472">Membrane</keyword>
<dbReference type="Proteomes" id="UP001178461">
    <property type="component" value="Chromosome 13"/>
</dbReference>
<dbReference type="InterPro" id="IPR036179">
    <property type="entry name" value="Ig-like_dom_sf"/>
</dbReference>
<evidence type="ECO:0000256" key="3">
    <source>
        <dbReference type="ARBA" id="ARBA00022729"/>
    </source>
</evidence>
<organism evidence="10 11">
    <name type="scientific">Podarcis lilfordi</name>
    <name type="common">Lilford's wall lizard</name>
    <dbReference type="NCBI Taxonomy" id="74358"/>
    <lineage>
        <taxon>Eukaryota</taxon>
        <taxon>Metazoa</taxon>
        <taxon>Chordata</taxon>
        <taxon>Craniata</taxon>
        <taxon>Vertebrata</taxon>
        <taxon>Euteleostomi</taxon>
        <taxon>Lepidosauria</taxon>
        <taxon>Squamata</taxon>
        <taxon>Bifurcata</taxon>
        <taxon>Unidentata</taxon>
        <taxon>Episquamata</taxon>
        <taxon>Laterata</taxon>
        <taxon>Lacertibaenia</taxon>
        <taxon>Lacertidae</taxon>
        <taxon>Podarcis</taxon>
    </lineage>
</organism>
<evidence type="ECO:0000256" key="4">
    <source>
        <dbReference type="ARBA" id="ARBA00022859"/>
    </source>
</evidence>
<keyword evidence="4" id="KW-0391">Immunity</keyword>
<dbReference type="InterPro" id="IPR003599">
    <property type="entry name" value="Ig_sub"/>
</dbReference>
<dbReference type="PROSITE" id="PS50835">
    <property type="entry name" value="IG_LIKE"/>
    <property type="match status" value="2"/>
</dbReference>
<reference evidence="10" key="1">
    <citation type="submission" date="2022-12" db="EMBL/GenBank/DDBJ databases">
        <authorList>
            <person name="Alioto T."/>
            <person name="Alioto T."/>
            <person name="Gomez Garrido J."/>
        </authorList>
    </citation>
    <scope>NUCLEOTIDE SEQUENCE</scope>
</reference>
<protein>
    <submittedName>
        <fullName evidence="10">Vomeronasal type-2 receptor 26-like</fullName>
    </submittedName>
</protein>
<accession>A0AA35PJI1</accession>
<dbReference type="SMART" id="SM00408">
    <property type="entry name" value="IGc2"/>
    <property type="match status" value="1"/>
</dbReference>
<gene>
    <name evidence="10" type="ORF">PODLI_1B015988</name>
</gene>
<dbReference type="InterPro" id="IPR007110">
    <property type="entry name" value="Ig-like_dom"/>
</dbReference>
<dbReference type="Pfam" id="PF07686">
    <property type="entry name" value="V-set"/>
    <property type="match status" value="2"/>
</dbReference>
<dbReference type="AlphaFoldDB" id="A0AA35PJI1"/>
<dbReference type="InterPro" id="IPR003598">
    <property type="entry name" value="Ig_sub2"/>
</dbReference>
<dbReference type="InterPro" id="IPR013783">
    <property type="entry name" value="Ig-like_fold"/>
</dbReference>